<dbReference type="InterPro" id="IPR000792">
    <property type="entry name" value="Tscrpt_reg_LuxR_C"/>
</dbReference>
<gene>
    <name evidence="5" type="ORF">GCM10025883_12260</name>
</gene>
<organism evidence="5 6">
    <name type="scientific">Mobilicoccus caccae</name>
    <dbReference type="NCBI Taxonomy" id="1859295"/>
    <lineage>
        <taxon>Bacteria</taxon>
        <taxon>Bacillati</taxon>
        <taxon>Actinomycetota</taxon>
        <taxon>Actinomycetes</taxon>
        <taxon>Micrococcales</taxon>
        <taxon>Dermatophilaceae</taxon>
        <taxon>Mobilicoccus</taxon>
    </lineage>
</organism>
<dbReference type="PANTHER" id="PTHR44688">
    <property type="entry name" value="DNA-BINDING TRANSCRIPTIONAL ACTIVATOR DEVR_DOSR"/>
    <property type="match status" value="1"/>
</dbReference>
<dbReference type="PROSITE" id="PS50043">
    <property type="entry name" value="HTH_LUXR_2"/>
    <property type="match status" value="1"/>
</dbReference>
<dbReference type="Gene3D" id="1.10.10.10">
    <property type="entry name" value="Winged helix-like DNA-binding domain superfamily/Winged helix DNA-binding domain"/>
    <property type="match status" value="1"/>
</dbReference>
<evidence type="ECO:0000256" key="3">
    <source>
        <dbReference type="ARBA" id="ARBA00023163"/>
    </source>
</evidence>
<dbReference type="Pfam" id="PF00196">
    <property type="entry name" value="GerE"/>
    <property type="match status" value="1"/>
</dbReference>
<keyword evidence="1" id="KW-0805">Transcription regulation</keyword>
<evidence type="ECO:0000256" key="1">
    <source>
        <dbReference type="ARBA" id="ARBA00023015"/>
    </source>
</evidence>
<dbReference type="EMBL" id="BSUO01000001">
    <property type="protein sequence ID" value="GMA39181.1"/>
    <property type="molecule type" value="Genomic_DNA"/>
</dbReference>
<dbReference type="PRINTS" id="PR00038">
    <property type="entry name" value="HTHLUXR"/>
</dbReference>
<dbReference type="SUPFAM" id="SSF46894">
    <property type="entry name" value="C-terminal effector domain of the bipartite response regulators"/>
    <property type="match status" value="1"/>
</dbReference>
<evidence type="ECO:0000313" key="5">
    <source>
        <dbReference type="EMBL" id="GMA39181.1"/>
    </source>
</evidence>
<dbReference type="PROSITE" id="PS00622">
    <property type="entry name" value="HTH_LUXR_1"/>
    <property type="match status" value="1"/>
</dbReference>
<keyword evidence="2" id="KW-0238">DNA-binding</keyword>
<dbReference type="PANTHER" id="PTHR44688:SF16">
    <property type="entry name" value="DNA-BINDING TRANSCRIPTIONAL ACTIVATOR DEVR_DOSR"/>
    <property type="match status" value="1"/>
</dbReference>
<evidence type="ECO:0000259" key="4">
    <source>
        <dbReference type="PROSITE" id="PS50043"/>
    </source>
</evidence>
<feature type="domain" description="HTH luxR-type" evidence="4">
    <location>
        <begin position="39"/>
        <end position="104"/>
    </location>
</feature>
<comment type="caution">
    <text evidence="5">The sequence shown here is derived from an EMBL/GenBank/DDBJ whole genome shotgun (WGS) entry which is preliminary data.</text>
</comment>
<evidence type="ECO:0000256" key="2">
    <source>
        <dbReference type="ARBA" id="ARBA00023125"/>
    </source>
</evidence>
<dbReference type="InterPro" id="IPR036388">
    <property type="entry name" value="WH-like_DNA-bd_sf"/>
</dbReference>
<keyword evidence="6" id="KW-1185">Reference proteome</keyword>
<proteinExistence type="predicted"/>
<dbReference type="SMART" id="SM00421">
    <property type="entry name" value="HTH_LUXR"/>
    <property type="match status" value="1"/>
</dbReference>
<sequence>MVISAVRSVAAGKGTLDDALTRRVIAELVDRRRTAPVRAGRATDLLTARELEILLLLAEGMSNDEIARTLTLEVTTVKSHLARMLPKLGVRSRLQAAVWAYQNRIVELPEEP</sequence>
<dbReference type="Proteomes" id="UP001157126">
    <property type="component" value="Unassembled WGS sequence"/>
</dbReference>
<reference evidence="6" key="1">
    <citation type="journal article" date="2019" name="Int. J. Syst. Evol. Microbiol.">
        <title>The Global Catalogue of Microorganisms (GCM) 10K type strain sequencing project: providing services to taxonomists for standard genome sequencing and annotation.</title>
        <authorList>
            <consortium name="The Broad Institute Genomics Platform"/>
            <consortium name="The Broad Institute Genome Sequencing Center for Infectious Disease"/>
            <person name="Wu L."/>
            <person name="Ma J."/>
        </authorList>
    </citation>
    <scope>NUCLEOTIDE SEQUENCE [LARGE SCALE GENOMIC DNA]</scope>
    <source>
        <strain evidence="6">NBRC 113072</strain>
    </source>
</reference>
<evidence type="ECO:0000313" key="6">
    <source>
        <dbReference type="Proteomes" id="UP001157126"/>
    </source>
</evidence>
<protein>
    <recommendedName>
        <fullName evidence="4">HTH luxR-type domain-containing protein</fullName>
    </recommendedName>
</protein>
<dbReference type="InterPro" id="IPR016032">
    <property type="entry name" value="Sig_transdc_resp-reg_C-effctor"/>
</dbReference>
<name>A0ABQ6IQ06_9MICO</name>
<keyword evidence="3" id="KW-0804">Transcription</keyword>
<accession>A0ABQ6IQ06</accession>